<sequence length="58" mass="6257">MTRARSIPSLNNDGHSGKSGGGGGNPAPMDDLGEEEIPFVTQADVLFQTRSLLRRVRF</sequence>
<dbReference type="GO" id="GO:0003677">
    <property type="term" value="F:DNA binding"/>
    <property type="evidence" value="ECO:0007669"/>
    <property type="project" value="UniProtKB-KW"/>
</dbReference>
<dbReference type="EMBL" id="CP045571">
    <property type="protein sequence ID" value="QFX95103.1"/>
    <property type="molecule type" value="Genomic_DNA"/>
</dbReference>
<evidence type="ECO:0000313" key="3">
    <source>
        <dbReference type="Proteomes" id="UP000363590"/>
    </source>
</evidence>
<protein>
    <submittedName>
        <fullName evidence="2">Single-stranded DNA-binding protein</fullName>
    </submittedName>
</protein>
<dbReference type="Proteomes" id="UP000363590">
    <property type="component" value="Chromosome"/>
</dbReference>
<evidence type="ECO:0000256" key="1">
    <source>
        <dbReference type="SAM" id="MobiDB-lite"/>
    </source>
</evidence>
<reference evidence="2 3" key="1">
    <citation type="submission" date="2019-10" db="EMBL/GenBank/DDBJ databases">
        <authorList>
            <person name="Wang R."/>
        </authorList>
    </citation>
    <scope>NUCLEOTIDE SEQUENCE [LARGE SCALE GENOMIC DNA]</scope>
    <source>
        <strain evidence="2 3">ATCC 19377</strain>
    </source>
</reference>
<accession>A0A5P9XP14</accession>
<dbReference type="AlphaFoldDB" id="A0A5P9XP14"/>
<proteinExistence type="predicted"/>
<organism evidence="2 3">
    <name type="scientific">Acidithiobacillus thiooxidans ATCC 19377</name>
    <dbReference type="NCBI Taxonomy" id="637390"/>
    <lineage>
        <taxon>Bacteria</taxon>
        <taxon>Pseudomonadati</taxon>
        <taxon>Pseudomonadota</taxon>
        <taxon>Acidithiobacillia</taxon>
        <taxon>Acidithiobacillales</taxon>
        <taxon>Acidithiobacillaceae</taxon>
        <taxon>Acidithiobacillus</taxon>
    </lineage>
</organism>
<feature type="region of interest" description="Disordered" evidence="1">
    <location>
        <begin position="1"/>
        <end position="36"/>
    </location>
</feature>
<name>A0A5P9XP14_ACITH</name>
<keyword evidence="2" id="KW-0238">DNA-binding</keyword>
<evidence type="ECO:0000313" key="2">
    <source>
        <dbReference type="EMBL" id="QFX95103.1"/>
    </source>
</evidence>
<dbReference type="KEGG" id="atx:GCD22_00604"/>
<gene>
    <name evidence="2" type="ORF">GCD22_00604</name>
</gene>